<gene>
    <name evidence="1" type="ORF">E0F26_11465</name>
</gene>
<reference evidence="1 2" key="1">
    <citation type="submission" date="2019-02" db="EMBL/GenBank/DDBJ databases">
        <title>Halieaceae_genomes.</title>
        <authorList>
            <person name="Li S.-H."/>
        </authorList>
    </citation>
    <scope>NUCLEOTIDE SEQUENCE [LARGE SCALE GENOMIC DNA]</scope>
    <source>
        <strain evidence="1 2">JH123</strain>
    </source>
</reference>
<evidence type="ECO:0000313" key="2">
    <source>
        <dbReference type="Proteomes" id="UP001317963"/>
    </source>
</evidence>
<proteinExistence type="predicted"/>
<dbReference type="Proteomes" id="UP001317963">
    <property type="component" value="Chromosome"/>
</dbReference>
<dbReference type="SUPFAM" id="SSF53448">
    <property type="entry name" value="Nucleotide-diphospho-sugar transferases"/>
    <property type="match status" value="1"/>
</dbReference>
<dbReference type="RefSeq" id="WP_279241799.1">
    <property type="nucleotide sequence ID" value="NZ_CP036501.1"/>
</dbReference>
<organism evidence="1 2">
    <name type="scientific">Candidatus Paraluminiphilus aquimaris</name>
    <dbReference type="NCBI Taxonomy" id="2518994"/>
    <lineage>
        <taxon>Bacteria</taxon>
        <taxon>Pseudomonadati</taxon>
        <taxon>Pseudomonadota</taxon>
        <taxon>Gammaproteobacteria</taxon>
        <taxon>Cellvibrionales</taxon>
        <taxon>Halieaceae</taxon>
        <taxon>Candidatus Paraluminiphilus</taxon>
    </lineage>
</organism>
<name>A0ABY6Q8G0_9GAMM</name>
<dbReference type="EMBL" id="CP036501">
    <property type="protein sequence ID" value="UZP75315.1"/>
    <property type="molecule type" value="Genomic_DNA"/>
</dbReference>
<evidence type="ECO:0000313" key="1">
    <source>
        <dbReference type="EMBL" id="UZP75315.1"/>
    </source>
</evidence>
<keyword evidence="2" id="KW-1185">Reference proteome</keyword>
<protein>
    <submittedName>
        <fullName evidence="1">Glycosyl transferase</fullName>
    </submittedName>
</protein>
<accession>A0ABY6Q8G0</accession>
<dbReference type="Gene3D" id="3.90.550.10">
    <property type="entry name" value="Spore Coat Polysaccharide Biosynthesis Protein SpsA, Chain A"/>
    <property type="match status" value="1"/>
</dbReference>
<sequence>MADFYQSPHIATLHNLRNRSVEELEAQLVNFSASRPLGLILPSLYSELETDAMPLIRSELQKVPYLSQIVIGLDRADQSQYESALSFFKGLPQQHRVMWHDGPRLRAIHSELAIRGLAPHEPGKGRNVWYCMGYALATSKVDAVALHDCDILTYDRSLLARLIYPVAHPQFSFDFCKGYYARVANEKLNGRACRLLVGPLIHATKRVLGENDFLNYLDSFRYLLAGEFAFRKDLLNDMRVPSDWGLEMGVASEMYRNNSTNRICQVELTDNYDHKHQELSANDAGHGLSRMSLDITKSLIRKLAIQGTVFNQETFRTLKATYYRVALDYVESFRRDAIMNGLDFDTHAEEQAVELFATNILEAGKQFLERPLDAPFMPTWSRVVSAVPDIFEQLIDAVEEDHREFSSRGL</sequence>
<keyword evidence="1" id="KW-0808">Transferase</keyword>
<dbReference type="GO" id="GO:0016740">
    <property type="term" value="F:transferase activity"/>
    <property type="evidence" value="ECO:0007669"/>
    <property type="project" value="UniProtKB-KW"/>
</dbReference>
<dbReference type="InterPro" id="IPR029044">
    <property type="entry name" value="Nucleotide-diphossugar_trans"/>
</dbReference>